<evidence type="ECO:0000313" key="3">
    <source>
        <dbReference type="Proteomes" id="UP000324748"/>
    </source>
</evidence>
<evidence type="ECO:0000256" key="1">
    <source>
        <dbReference type="SAM" id="MobiDB-lite"/>
    </source>
</evidence>
<feature type="region of interest" description="Disordered" evidence="1">
    <location>
        <begin position="17"/>
        <end position="54"/>
    </location>
</feature>
<sequence length="110" mass="12052">MNQEGVSTESIVFALKNEHTQRHSQNKVAVSVSSTKTKPHTGKRPGNQNKKPCHCDSTMQMATTSTTATIRAASSMSIKPARRPGLTLEIRIESQISRVNQQLEPAAPRL</sequence>
<comment type="caution">
    <text evidence="2">The sequence shown here is derived from an EMBL/GenBank/DDBJ whole genome shotgun (WGS) entry which is preliminary data.</text>
</comment>
<accession>A0A5B0MDA3</accession>
<dbReference type="OrthoDB" id="10432779at2759"/>
<dbReference type="EMBL" id="VSWC01000157">
    <property type="protein sequence ID" value="KAA1074591.1"/>
    <property type="molecule type" value="Genomic_DNA"/>
</dbReference>
<protein>
    <submittedName>
        <fullName evidence="2">Uncharacterized protein</fullName>
    </submittedName>
</protein>
<organism evidence="2 3">
    <name type="scientific">Puccinia graminis f. sp. tritici</name>
    <dbReference type="NCBI Taxonomy" id="56615"/>
    <lineage>
        <taxon>Eukaryota</taxon>
        <taxon>Fungi</taxon>
        <taxon>Dikarya</taxon>
        <taxon>Basidiomycota</taxon>
        <taxon>Pucciniomycotina</taxon>
        <taxon>Pucciniomycetes</taxon>
        <taxon>Pucciniales</taxon>
        <taxon>Pucciniaceae</taxon>
        <taxon>Puccinia</taxon>
    </lineage>
</organism>
<dbReference type="Proteomes" id="UP000324748">
    <property type="component" value="Unassembled WGS sequence"/>
</dbReference>
<proteinExistence type="predicted"/>
<dbReference type="AlphaFoldDB" id="A0A5B0MDA3"/>
<reference evidence="2 3" key="1">
    <citation type="submission" date="2019-05" db="EMBL/GenBank/DDBJ databases">
        <title>Emergence of the Ug99 lineage of the wheat stem rust pathogen through somatic hybridization.</title>
        <authorList>
            <person name="Li F."/>
            <person name="Upadhyaya N.M."/>
            <person name="Sperschneider J."/>
            <person name="Matny O."/>
            <person name="Nguyen-Phuc H."/>
            <person name="Mago R."/>
            <person name="Raley C."/>
            <person name="Miller M.E."/>
            <person name="Silverstein K.A.T."/>
            <person name="Henningsen E."/>
            <person name="Hirsch C.D."/>
            <person name="Visser B."/>
            <person name="Pretorius Z.A."/>
            <person name="Steffenson B.J."/>
            <person name="Schwessinger B."/>
            <person name="Dodds P.N."/>
            <person name="Figueroa M."/>
        </authorList>
    </citation>
    <scope>NUCLEOTIDE SEQUENCE [LARGE SCALE GENOMIC DNA]</scope>
    <source>
        <strain evidence="2">21-0</strain>
    </source>
</reference>
<evidence type="ECO:0000313" key="2">
    <source>
        <dbReference type="EMBL" id="KAA1074591.1"/>
    </source>
</evidence>
<gene>
    <name evidence="2" type="ORF">PGT21_012210</name>
</gene>
<name>A0A5B0MDA3_PUCGR</name>
<keyword evidence="3" id="KW-1185">Reference proteome</keyword>
<feature type="compositionally biased region" description="Polar residues" evidence="1">
    <location>
        <begin position="26"/>
        <end position="36"/>
    </location>
</feature>